<dbReference type="InterPro" id="IPR005467">
    <property type="entry name" value="His_kinase_dom"/>
</dbReference>
<dbReference type="InterPro" id="IPR003594">
    <property type="entry name" value="HATPase_dom"/>
</dbReference>
<dbReference type="OrthoDB" id="9796100at2"/>
<feature type="domain" description="PAS" evidence="10">
    <location>
        <begin position="368"/>
        <end position="426"/>
    </location>
</feature>
<dbReference type="AlphaFoldDB" id="U2ZXL1"/>
<dbReference type="KEGG" id="ntd:EGO55_06095"/>
<keyword evidence="4" id="KW-0808">Transferase</keyword>
<dbReference type="InterPro" id="IPR003018">
    <property type="entry name" value="GAF"/>
</dbReference>
<feature type="domain" description="Histidine kinase" evidence="8">
    <location>
        <begin position="515"/>
        <end position="735"/>
    </location>
</feature>
<dbReference type="SMART" id="SM00065">
    <property type="entry name" value="GAF"/>
    <property type="match status" value="1"/>
</dbReference>
<dbReference type="Pfam" id="PF00512">
    <property type="entry name" value="HisKA"/>
    <property type="match status" value="1"/>
</dbReference>
<evidence type="ECO:0000256" key="3">
    <source>
        <dbReference type="ARBA" id="ARBA00022553"/>
    </source>
</evidence>
<dbReference type="PROSITE" id="PS50112">
    <property type="entry name" value="PAS"/>
    <property type="match status" value="1"/>
</dbReference>
<dbReference type="PROSITE" id="PS50110">
    <property type="entry name" value="RESPONSE_REGULATORY"/>
    <property type="match status" value="1"/>
</dbReference>
<dbReference type="Gene3D" id="1.10.287.130">
    <property type="match status" value="1"/>
</dbReference>
<gene>
    <name evidence="12" type="ORF">NT2_07_01340</name>
</gene>
<dbReference type="SMART" id="SM00388">
    <property type="entry name" value="HisKA"/>
    <property type="match status" value="1"/>
</dbReference>
<evidence type="ECO:0000313" key="13">
    <source>
        <dbReference type="Proteomes" id="UP000016568"/>
    </source>
</evidence>
<keyword evidence="3 6" id="KW-0597">Phosphoprotein</keyword>
<dbReference type="SUPFAM" id="SSF52172">
    <property type="entry name" value="CheY-like"/>
    <property type="match status" value="1"/>
</dbReference>
<comment type="catalytic activity">
    <reaction evidence="1">
        <text>ATP + protein L-histidine = ADP + protein N-phospho-L-histidine.</text>
        <dbReference type="EC" id="2.7.13.3"/>
    </reaction>
</comment>
<keyword evidence="7" id="KW-0175">Coiled coil</keyword>
<dbReference type="SUPFAM" id="SSF55785">
    <property type="entry name" value="PYP-like sensor domain (PAS domain)"/>
    <property type="match status" value="1"/>
</dbReference>
<dbReference type="EMBL" id="BASZ01000007">
    <property type="protein sequence ID" value="GAD50134.1"/>
    <property type="molecule type" value="Genomic_DNA"/>
</dbReference>
<dbReference type="SMART" id="SM00091">
    <property type="entry name" value="PAS"/>
    <property type="match status" value="1"/>
</dbReference>
<dbReference type="PANTHER" id="PTHR43065:SF49">
    <property type="entry name" value="HISTIDINE KINASE"/>
    <property type="match status" value="1"/>
</dbReference>
<dbReference type="InterPro" id="IPR029016">
    <property type="entry name" value="GAF-like_dom_sf"/>
</dbReference>
<dbReference type="InterPro" id="IPR036097">
    <property type="entry name" value="HisK_dim/P_sf"/>
</dbReference>
<dbReference type="Gene3D" id="3.30.450.40">
    <property type="match status" value="1"/>
</dbReference>
<comment type="caution">
    <text evidence="12">The sequence shown here is derived from an EMBL/GenBank/DDBJ whole genome shotgun (WGS) entry which is preliminary data.</text>
</comment>
<evidence type="ECO:0000256" key="5">
    <source>
        <dbReference type="ARBA" id="ARBA00022777"/>
    </source>
</evidence>
<reference evidence="12 13" key="1">
    <citation type="submission" date="2013-09" db="EMBL/GenBank/DDBJ databases">
        <title>Whole genome shotgun sequence of Novosphingobium tardaugens NBRC 16725.</title>
        <authorList>
            <person name="Isaki S."/>
            <person name="Hosoyama A."/>
            <person name="Tsuchikane K."/>
            <person name="Katsumata H."/>
            <person name="Ando Y."/>
            <person name="Yamazaki S."/>
            <person name="Fujita N."/>
        </authorList>
    </citation>
    <scope>NUCLEOTIDE SEQUENCE [LARGE SCALE GENOMIC DNA]</scope>
    <source>
        <strain evidence="12 13">NBRC 16725</strain>
    </source>
</reference>
<keyword evidence="13" id="KW-1185">Reference proteome</keyword>
<sequence>MPELDSTESYTLNALGNALGDMGSRIASYDWSATPLGPMGQWPPSLRAIVAFILHSTIPMVMLWGKQGTMIYNDSYAQFAADNHPRILGLPVGEAWPEVAWFDDNVMQVVLAGGNLTSKDQILHLTRKGTLEDVRMNLDYSPVYDDDGCPAGVLAIVTETTGAMQANKALRESEARLRFFDRLAKATMRSSDADSIMAITTRMAGEELGATICAYADMDPDQNGFSIRGDWTGSGARSIVGHYTLSAFGKQALEGLQRGAPLIINDVRAELPPEPAETFLAIGAQATLCMPLVKEGRLKALMAVHRDHPHRWTISELSMMREIADRSWAHIERIGTEVELRMTAQRLLELNEKLEQRAEERSSALQHSQTLFRLLVQGVTDYAIYMLDDAGYVTSWNAGAQRIKGYRPEEIIGQHFSAFYRPEDRENGDPERALLTARQVGHLAAEGWRVRKDGTHFRASVVVDAIHDDAGKLIGFAKITRDITEREHAQRELELAREALSQSQKMEAIGQLTGGVAHDFNNLLMAIHSSLELLRKRNPGDSQHMKLLDNALKATERGSALTQRMLAFARRQELANEHVEIQPLVSGMMELLQRSLGPMFQIDMRFPGDLPAAFADVNQLEMALLNLVVNARDAMPGGGTIRITAEERAVGPRDVPELAAGHYIRLTVRDRGSGMDAQTLARAADPFFTTKGVGKGTGLGLSMIHGFARQIGGTLHLESREGIGTDAHIYLPISQHPQPAESHDGETASTMLNHAQTVLAVDDDVIILMNTTALLEDLGHRVIEAHSGEEALQLMHDHPEIDLLITDQAMPGMTGSQLIEAIRRERPEMPIILATGYGETPSDQDLAFVRLGKPFNQMDLQQAIEALSV</sequence>
<dbReference type="PROSITE" id="PS50109">
    <property type="entry name" value="HIS_KIN"/>
    <property type="match status" value="1"/>
</dbReference>
<dbReference type="InterPro" id="IPR035965">
    <property type="entry name" value="PAS-like_dom_sf"/>
</dbReference>
<dbReference type="SUPFAM" id="SSF55781">
    <property type="entry name" value="GAF domain-like"/>
    <property type="match status" value="1"/>
</dbReference>
<evidence type="ECO:0000313" key="12">
    <source>
        <dbReference type="EMBL" id="GAD50134.1"/>
    </source>
</evidence>
<dbReference type="RefSeq" id="WP_021690952.1">
    <property type="nucleotide sequence ID" value="NZ_BASZ01000007.1"/>
</dbReference>
<dbReference type="Gene3D" id="3.40.50.2300">
    <property type="match status" value="1"/>
</dbReference>
<feature type="domain" description="PAC" evidence="11">
    <location>
        <begin position="443"/>
        <end position="495"/>
    </location>
</feature>
<dbReference type="SUPFAM" id="SSF55874">
    <property type="entry name" value="ATPase domain of HSP90 chaperone/DNA topoisomerase II/histidine kinase"/>
    <property type="match status" value="1"/>
</dbReference>
<evidence type="ECO:0000259" key="9">
    <source>
        <dbReference type="PROSITE" id="PS50110"/>
    </source>
</evidence>
<dbReference type="PROSITE" id="PS50113">
    <property type="entry name" value="PAC"/>
    <property type="match status" value="1"/>
</dbReference>
<evidence type="ECO:0000256" key="4">
    <source>
        <dbReference type="ARBA" id="ARBA00022679"/>
    </source>
</evidence>
<evidence type="ECO:0000256" key="2">
    <source>
        <dbReference type="ARBA" id="ARBA00012438"/>
    </source>
</evidence>
<dbReference type="InterPro" id="IPR000700">
    <property type="entry name" value="PAS-assoc_C"/>
</dbReference>
<dbReference type="Pfam" id="PF00072">
    <property type="entry name" value="Response_reg"/>
    <property type="match status" value="1"/>
</dbReference>
<feature type="modified residue" description="4-aspartylphosphate" evidence="6">
    <location>
        <position position="807"/>
    </location>
</feature>
<evidence type="ECO:0000259" key="8">
    <source>
        <dbReference type="PROSITE" id="PS50109"/>
    </source>
</evidence>
<name>U2ZXL1_9SPHN</name>
<dbReference type="InterPro" id="IPR004358">
    <property type="entry name" value="Sig_transdc_His_kin-like_C"/>
</dbReference>
<protein>
    <recommendedName>
        <fullName evidence="2">histidine kinase</fullName>
        <ecNumber evidence="2">2.7.13.3</ecNumber>
    </recommendedName>
</protein>
<dbReference type="EC" id="2.7.13.3" evidence="2"/>
<evidence type="ECO:0000256" key="7">
    <source>
        <dbReference type="SAM" id="Coils"/>
    </source>
</evidence>
<dbReference type="CDD" id="cd00082">
    <property type="entry name" value="HisKA"/>
    <property type="match status" value="1"/>
</dbReference>
<dbReference type="InterPro" id="IPR000014">
    <property type="entry name" value="PAS"/>
</dbReference>
<dbReference type="CDD" id="cd00130">
    <property type="entry name" value="PAS"/>
    <property type="match status" value="1"/>
</dbReference>
<dbReference type="Gene3D" id="3.30.450.20">
    <property type="entry name" value="PAS domain"/>
    <property type="match status" value="2"/>
</dbReference>
<evidence type="ECO:0000259" key="11">
    <source>
        <dbReference type="PROSITE" id="PS50113"/>
    </source>
</evidence>
<dbReference type="Gene3D" id="3.30.565.10">
    <property type="entry name" value="Histidine kinase-like ATPase, C-terminal domain"/>
    <property type="match status" value="1"/>
</dbReference>
<dbReference type="NCBIfam" id="TIGR00229">
    <property type="entry name" value="sensory_box"/>
    <property type="match status" value="1"/>
</dbReference>
<dbReference type="InterPro" id="IPR001789">
    <property type="entry name" value="Sig_transdc_resp-reg_receiver"/>
</dbReference>
<dbReference type="PANTHER" id="PTHR43065">
    <property type="entry name" value="SENSOR HISTIDINE KINASE"/>
    <property type="match status" value="1"/>
</dbReference>
<dbReference type="InterPro" id="IPR036890">
    <property type="entry name" value="HATPase_C_sf"/>
</dbReference>
<accession>U2ZXL1</accession>
<evidence type="ECO:0000256" key="1">
    <source>
        <dbReference type="ARBA" id="ARBA00000085"/>
    </source>
</evidence>
<feature type="domain" description="Response regulatory" evidence="9">
    <location>
        <begin position="757"/>
        <end position="868"/>
    </location>
</feature>
<dbReference type="eggNOG" id="COG4191">
    <property type="taxonomic scope" value="Bacteria"/>
</dbReference>
<proteinExistence type="predicted"/>
<dbReference type="SMART" id="SM00448">
    <property type="entry name" value="REC"/>
    <property type="match status" value="1"/>
</dbReference>
<dbReference type="eggNOG" id="COG2203">
    <property type="taxonomic scope" value="Bacteria"/>
</dbReference>
<feature type="coiled-coil region" evidence="7">
    <location>
        <begin position="337"/>
        <end position="364"/>
    </location>
</feature>
<dbReference type="GO" id="GO:0000155">
    <property type="term" value="F:phosphorelay sensor kinase activity"/>
    <property type="evidence" value="ECO:0007669"/>
    <property type="project" value="InterPro"/>
</dbReference>
<evidence type="ECO:0000256" key="6">
    <source>
        <dbReference type="PROSITE-ProRule" id="PRU00169"/>
    </source>
</evidence>
<dbReference type="Proteomes" id="UP000016568">
    <property type="component" value="Unassembled WGS sequence"/>
</dbReference>
<dbReference type="Pfam" id="PF13426">
    <property type="entry name" value="PAS_9"/>
    <property type="match status" value="1"/>
</dbReference>
<organism evidence="12 13">
    <name type="scientific">Caenibius tardaugens NBRC 16725</name>
    <dbReference type="NCBI Taxonomy" id="1219035"/>
    <lineage>
        <taxon>Bacteria</taxon>
        <taxon>Pseudomonadati</taxon>
        <taxon>Pseudomonadota</taxon>
        <taxon>Alphaproteobacteria</taxon>
        <taxon>Sphingomonadales</taxon>
        <taxon>Erythrobacteraceae</taxon>
        <taxon>Caenibius</taxon>
    </lineage>
</organism>
<dbReference type="InterPro" id="IPR011006">
    <property type="entry name" value="CheY-like_superfamily"/>
</dbReference>
<dbReference type="SUPFAM" id="SSF47384">
    <property type="entry name" value="Homodimeric domain of signal transducing histidine kinase"/>
    <property type="match status" value="1"/>
</dbReference>
<dbReference type="InterPro" id="IPR003661">
    <property type="entry name" value="HisK_dim/P_dom"/>
</dbReference>
<dbReference type="SMART" id="SM00387">
    <property type="entry name" value="HATPase_c"/>
    <property type="match status" value="1"/>
</dbReference>
<keyword evidence="5" id="KW-0418">Kinase</keyword>
<dbReference type="PRINTS" id="PR00344">
    <property type="entry name" value="BCTRLSENSOR"/>
</dbReference>
<dbReference type="Pfam" id="PF01590">
    <property type="entry name" value="GAF"/>
    <property type="match status" value="1"/>
</dbReference>
<evidence type="ECO:0000259" key="10">
    <source>
        <dbReference type="PROSITE" id="PS50112"/>
    </source>
</evidence>
<dbReference type="Pfam" id="PF02518">
    <property type="entry name" value="HATPase_c"/>
    <property type="match status" value="1"/>
</dbReference>